<accession>A0A6J5PAT3</accession>
<dbReference type="EMBL" id="LR796882">
    <property type="protein sequence ID" value="CAB4172549.1"/>
    <property type="molecule type" value="Genomic_DNA"/>
</dbReference>
<dbReference type="InterPro" id="IPR045565">
    <property type="entry name" value="Phage_capsid_2"/>
</dbReference>
<name>A0A6J5PAT3_9CAUD</name>
<protein>
    <submittedName>
        <fullName evidence="1">Uncharacterized protein</fullName>
    </submittedName>
</protein>
<dbReference type="EMBL" id="LR796786">
    <property type="protein sequence ID" value="CAB4166318.1"/>
    <property type="molecule type" value="Genomic_DNA"/>
</dbReference>
<proteinExistence type="predicted"/>
<sequence length="301" mass="33647">MSFEVTTAFVQQYRNTLAMLAQQKMSRLRSRVYYEPVTGQTAWFDQLGASNGQKITSRHADTPIANTPHRRRRIDLAPYNWADLIENADKARMLTDPTSKYAQTGNSAMNRLIDDAIIPAFFATAYTGGDGTTQVTFPASNQIAVNSWAYGSGSGNSGLTISKLIEARVGLMGGEVTDDYDDQEMDNVYIAVTARQLGNLLATTEVTSKDYNAVQALVEGQVKRFMGFEFVRTERLQLDANGYTRVPVWHRDGMYLGIAEDMTQVAIGIREDKNRAVQPYYEMVFGAARIEEARVWEIKCT</sequence>
<evidence type="ECO:0000313" key="1">
    <source>
        <dbReference type="EMBL" id="CAB4166318.1"/>
    </source>
</evidence>
<organism evidence="1">
    <name type="scientific">uncultured Caudovirales phage</name>
    <dbReference type="NCBI Taxonomy" id="2100421"/>
    <lineage>
        <taxon>Viruses</taxon>
        <taxon>Duplodnaviria</taxon>
        <taxon>Heunggongvirae</taxon>
        <taxon>Uroviricota</taxon>
        <taxon>Caudoviricetes</taxon>
        <taxon>Peduoviridae</taxon>
        <taxon>Maltschvirus</taxon>
        <taxon>Maltschvirus maltsch</taxon>
    </lineage>
</organism>
<gene>
    <name evidence="1" type="ORF">UFOVP843_22</name>
    <name evidence="2" type="ORF">UFOVP936_39</name>
</gene>
<dbReference type="Pfam" id="PF19821">
    <property type="entry name" value="Phage_capsid_2"/>
    <property type="match status" value="1"/>
</dbReference>
<evidence type="ECO:0000313" key="2">
    <source>
        <dbReference type="EMBL" id="CAB4172549.1"/>
    </source>
</evidence>
<reference evidence="1" key="1">
    <citation type="submission" date="2020-04" db="EMBL/GenBank/DDBJ databases">
        <authorList>
            <person name="Chiriac C."/>
            <person name="Salcher M."/>
            <person name="Ghai R."/>
            <person name="Kavagutti S V."/>
        </authorList>
    </citation>
    <scope>NUCLEOTIDE SEQUENCE</scope>
</reference>